<evidence type="ECO:0000256" key="1">
    <source>
        <dbReference type="ARBA" id="ARBA00008005"/>
    </source>
</evidence>
<keyword evidence="4" id="KW-1185">Reference proteome</keyword>
<gene>
    <name evidence="3" type="ORF">E6C76_06035</name>
</gene>
<comment type="similarity">
    <text evidence="1">Belongs to the myoviridae tail sheath protein family.</text>
</comment>
<dbReference type="EMBL" id="SSOC01000002">
    <property type="protein sequence ID" value="THF66399.1"/>
    <property type="molecule type" value="Genomic_DNA"/>
</dbReference>
<dbReference type="Proteomes" id="UP000308430">
    <property type="component" value="Unassembled WGS sequence"/>
</dbReference>
<evidence type="ECO:0000259" key="2">
    <source>
        <dbReference type="Pfam" id="PF17482"/>
    </source>
</evidence>
<dbReference type="PANTHER" id="PTHR35861">
    <property type="match status" value="1"/>
</dbReference>
<dbReference type="Gene3D" id="3.40.50.11780">
    <property type="match status" value="1"/>
</dbReference>
<dbReference type="RefSeq" id="WP_136347340.1">
    <property type="nucleotide sequence ID" value="NZ_SSOC01000002.1"/>
</dbReference>
<dbReference type="PANTHER" id="PTHR35861:SF1">
    <property type="entry name" value="PHAGE TAIL SHEATH PROTEIN"/>
    <property type="match status" value="1"/>
</dbReference>
<dbReference type="InterPro" id="IPR052042">
    <property type="entry name" value="Tail_sheath_structural"/>
</dbReference>
<dbReference type="AlphaFoldDB" id="A0A4S4B1R3"/>
<dbReference type="OrthoDB" id="9767864at2"/>
<feature type="domain" description="Tail sheath protein C-terminal" evidence="2">
    <location>
        <begin position="370"/>
        <end position="429"/>
    </location>
</feature>
<evidence type="ECO:0000313" key="3">
    <source>
        <dbReference type="EMBL" id="THF66399.1"/>
    </source>
</evidence>
<evidence type="ECO:0000313" key="4">
    <source>
        <dbReference type="Proteomes" id="UP000308430"/>
    </source>
</evidence>
<dbReference type="InterPro" id="IPR020287">
    <property type="entry name" value="Tail_sheath_C"/>
</dbReference>
<sequence length="479" mass="52450">MTPPGACKTPGVYILEKDDFPTSAAAVDTAVPAFIGYTEKADSQGKSLRNRPYRISSLAEYRECFGGAPLPRFEIRRKAADSAGRTVFSHLGEDYCLHRVSVGHLLYYSMCLFFANGGGPCYVVSVGDYREGVELQALEGGLAPLRQEGEPMLVAVPDAVLLNDQECAALQRAVLAFCGGHAPKRFAILDVPAEHENGFDPERDAIRNFRDAIGTEHLGHGAAYYPWLHTSAVESKDFGLHNIENAELLLTRVEEELGIPREQLDERQMRAMSRVFRTVVEDIVERLNLLPPSGAMAGIYAQVDCTEGVWKAPANVPVSMARIPAVMLSSQEQDGMSVSLDGKSINAIRFFDGVGTLVWGARTLDGNSLDWRYVNVRRTAIMLEESIRLACKAYVFEPNTASTWVTVRSMVSNFLIGIWKAGGLAGAVPSDAFSVRVGLGETMTPEDILEGTLRVSVLVALRWPAEFIEIALQQQMESS</sequence>
<proteinExistence type="inferred from homology"/>
<dbReference type="Pfam" id="PF17482">
    <property type="entry name" value="Phage_sheath_1C"/>
    <property type="match status" value="1"/>
</dbReference>
<organism evidence="3 4">
    <name type="scientific">Pseudothauera nasutitermitis</name>
    <dbReference type="NCBI Taxonomy" id="2565930"/>
    <lineage>
        <taxon>Bacteria</taxon>
        <taxon>Pseudomonadati</taxon>
        <taxon>Pseudomonadota</taxon>
        <taxon>Betaproteobacteria</taxon>
        <taxon>Rhodocyclales</taxon>
        <taxon>Zoogloeaceae</taxon>
        <taxon>Pseudothauera</taxon>
    </lineage>
</organism>
<name>A0A4S4B1R3_9RHOO</name>
<comment type="caution">
    <text evidence="3">The sequence shown here is derived from an EMBL/GenBank/DDBJ whole genome shotgun (WGS) entry which is preliminary data.</text>
</comment>
<accession>A0A4S4B1R3</accession>
<protein>
    <submittedName>
        <fullName evidence="3">Phage tail sheath family protein</fullName>
    </submittedName>
</protein>
<reference evidence="3 4" key="1">
    <citation type="submission" date="2019-04" db="EMBL/GenBank/DDBJ databases">
        <title>Azoarcus nasutitermitis sp. nov. isolated from termite nest.</title>
        <authorList>
            <person name="Lin S.-Y."/>
            <person name="Hameed A."/>
            <person name="Hsu Y.-H."/>
            <person name="Young C.-C."/>
        </authorList>
    </citation>
    <scope>NUCLEOTIDE SEQUENCE [LARGE SCALE GENOMIC DNA]</scope>
    <source>
        <strain evidence="3 4">CC-YHH838</strain>
    </source>
</reference>